<evidence type="ECO:0000313" key="2">
    <source>
        <dbReference type="Proteomes" id="UP000192074"/>
    </source>
</evidence>
<dbReference type="AlphaFoldDB" id="A0A822VBK8"/>
<reference evidence="1 2" key="1">
    <citation type="submission" date="2016-01" db="EMBL/GenBank/DDBJ databases">
        <authorList>
            <person name="Regsiter A."/>
            <person name="william w."/>
        </authorList>
    </citation>
    <scope>NUCLEOTIDE SEQUENCE [LARGE SCALE GENOMIC DNA]</scope>
    <source>
        <strain evidence="1 2">B6</strain>
    </source>
</reference>
<gene>
    <name evidence="1" type="ORF">AGR4A_Lc50003</name>
</gene>
<organism evidence="1 2">
    <name type="scientific">Agrobacterium tumefaciens str. B6</name>
    <dbReference type="NCBI Taxonomy" id="1183423"/>
    <lineage>
        <taxon>Bacteria</taxon>
        <taxon>Pseudomonadati</taxon>
        <taxon>Pseudomonadota</taxon>
        <taxon>Alphaproteobacteria</taxon>
        <taxon>Hyphomicrobiales</taxon>
        <taxon>Rhizobiaceae</taxon>
        <taxon>Rhizobium/Agrobacterium group</taxon>
        <taxon>Agrobacterium</taxon>
        <taxon>Agrobacterium tumefaciens complex</taxon>
    </lineage>
</organism>
<proteinExistence type="predicted"/>
<sequence length="27" mass="2732">MSLAIGGILLFALPLVLPSYLGAVCLS</sequence>
<dbReference type="EMBL" id="FCNL01000035">
    <property type="protein sequence ID" value="CVI23501.1"/>
    <property type="molecule type" value="Genomic_DNA"/>
</dbReference>
<protein>
    <submittedName>
        <fullName evidence="1">Uncharacterized protein</fullName>
    </submittedName>
</protein>
<evidence type="ECO:0000313" key="1">
    <source>
        <dbReference type="EMBL" id="CVI23501.1"/>
    </source>
</evidence>
<dbReference type="Proteomes" id="UP000192074">
    <property type="component" value="Unassembled WGS sequence"/>
</dbReference>
<name>A0A822VBK8_AGRTU</name>
<comment type="caution">
    <text evidence="1">The sequence shown here is derived from an EMBL/GenBank/DDBJ whole genome shotgun (WGS) entry which is preliminary data.</text>
</comment>
<accession>A0A822VBK8</accession>